<evidence type="ECO:0000313" key="3">
    <source>
        <dbReference type="Proteomes" id="UP000197007"/>
    </source>
</evidence>
<keyword evidence="3" id="KW-1185">Reference proteome</keyword>
<keyword evidence="1" id="KW-1133">Transmembrane helix</keyword>
<proteinExistence type="predicted"/>
<dbReference type="AlphaFoldDB" id="A0A1Z4BSG1"/>
<feature type="transmembrane region" description="Helical" evidence="1">
    <location>
        <begin position="123"/>
        <end position="141"/>
    </location>
</feature>
<evidence type="ECO:0000256" key="1">
    <source>
        <dbReference type="SAM" id="Phobius"/>
    </source>
</evidence>
<feature type="transmembrane region" description="Helical" evidence="1">
    <location>
        <begin position="64"/>
        <end position="86"/>
    </location>
</feature>
<evidence type="ECO:0000313" key="2">
    <source>
        <dbReference type="EMBL" id="ASF44149.1"/>
    </source>
</evidence>
<keyword evidence="1" id="KW-0472">Membrane</keyword>
<feature type="transmembrane region" description="Helical" evidence="1">
    <location>
        <begin position="153"/>
        <end position="169"/>
    </location>
</feature>
<protein>
    <submittedName>
        <fullName evidence="2">Uncharacterized protein</fullName>
    </submittedName>
</protein>
<dbReference type="Proteomes" id="UP000197007">
    <property type="component" value="Chromosome"/>
</dbReference>
<gene>
    <name evidence="2" type="ORF">CBG49_14200</name>
</gene>
<name>A0A1Z4BSG1_9FLAO</name>
<organism evidence="2 3">
    <name type="scientific">Capnocytophaga endodontalis</name>
    <dbReference type="NCBI Taxonomy" id="2708117"/>
    <lineage>
        <taxon>Bacteria</taxon>
        <taxon>Pseudomonadati</taxon>
        <taxon>Bacteroidota</taxon>
        <taxon>Flavobacteriia</taxon>
        <taxon>Flavobacteriales</taxon>
        <taxon>Flavobacteriaceae</taxon>
        <taxon>Capnocytophaga</taxon>
    </lineage>
</organism>
<dbReference type="RefSeq" id="WP_088594994.1">
    <property type="nucleotide sequence ID" value="NZ_CP022022.1"/>
</dbReference>
<keyword evidence="1" id="KW-0812">Transmembrane</keyword>
<accession>A0A1Z4BSG1</accession>
<feature type="transmembrane region" description="Helical" evidence="1">
    <location>
        <begin position="37"/>
        <end position="58"/>
    </location>
</feature>
<reference evidence="3" key="1">
    <citation type="submission" date="2017-06" db="EMBL/GenBank/DDBJ databases">
        <title>Complete genome sequence of Capnocytophaga sp. KCOM 1579 (=ChDC OS43) isolated from a human refractory periapical abscess lesion.</title>
        <authorList>
            <person name="Kook J.-K."/>
            <person name="Park S.-N."/>
            <person name="Lim Y.K."/>
            <person name="Roh H."/>
        </authorList>
    </citation>
    <scope>NUCLEOTIDE SEQUENCE [LARGE SCALE GENOMIC DNA]</scope>
    <source>
        <strain evidence="3">ChDC OS43</strain>
    </source>
</reference>
<dbReference type="KEGG" id="capn:CBG49_14200"/>
<sequence>MSYLKDLSKKSSSLLSTSTQNTYSDPREKTILVLSKIIRISGYVALVSFPIFLIEMYILKQFPYSLPILFLSFFLFCMLSFTCYLLRREVAKAARCKAEKEAIIVPTEFTIFAYQEKVNFWDWLLRSIHIAFTLFMFYISLKSDFLSIDWWKGMGIVVLSIIAFFYNLHKEPLHFTQLHCYEDLMEVLPKEGKAIYLKTQDIRGGRFYLKGRKNYIKHFGIQFQIRDSLVNIDIPLSADDYFLLKKYFKQYPAPLYDNVQDNNIFKEHYYY</sequence>
<dbReference type="EMBL" id="CP022022">
    <property type="protein sequence ID" value="ASF44149.1"/>
    <property type="molecule type" value="Genomic_DNA"/>
</dbReference>